<dbReference type="RefSeq" id="WP_210405659.1">
    <property type="nucleotide sequence ID" value="NZ_CP019082.1"/>
</dbReference>
<evidence type="ECO:0000259" key="1">
    <source>
        <dbReference type="Pfam" id="PF01764"/>
    </source>
</evidence>
<dbReference type="CDD" id="cd00519">
    <property type="entry name" value="Lipase_3"/>
    <property type="match status" value="1"/>
</dbReference>
<dbReference type="GO" id="GO:0006629">
    <property type="term" value="P:lipid metabolic process"/>
    <property type="evidence" value="ECO:0007669"/>
    <property type="project" value="InterPro"/>
</dbReference>
<proteinExistence type="predicted"/>
<dbReference type="InterPro" id="IPR002921">
    <property type="entry name" value="Fungal_lipase-type"/>
</dbReference>
<dbReference type="InterPro" id="IPR051218">
    <property type="entry name" value="Sec_MonoDiacylglyc_Lipase"/>
</dbReference>
<keyword evidence="3" id="KW-1185">Reference proteome</keyword>
<gene>
    <name evidence="2" type="ORF">BSF38_05765</name>
</gene>
<dbReference type="SUPFAM" id="SSF53474">
    <property type="entry name" value="alpha/beta-Hydrolases"/>
    <property type="match status" value="1"/>
</dbReference>
<protein>
    <recommendedName>
        <fullName evidence="1">Fungal lipase-type domain-containing protein</fullName>
    </recommendedName>
</protein>
<evidence type="ECO:0000313" key="2">
    <source>
        <dbReference type="EMBL" id="APW64173.1"/>
    </source>
</evidence>
<sequence length="299" mass="32060">MPTKLDVSAHGSPRNGLLLAEACSLAYYDEPEGAKGFLEDLGLDARLISVSNTQVYVAQSDEVVLVAFRGSQSPTSLDGLKDWLLTNANNYLILPEGRFGTDFAAAGVGARFHRGFMEALDDIWAPLFSAVDEAMQKAERPLWITGHSLGGALALLSAWRFQRNFIKVDEIVTFGAPMIGNQTAADAFEREFAAKISRYVNFEDPVPLLPSVSLLANTYVHCPTEVALTPAQAAASALDALKQKAGAAADSVMNASLVEDVWGAVQERISAHFIGHYLDRVKSKIAELASSSDDPSAAS</sequence>
<organism evidence="2 3">
    <name type="scientific">Paludisphaera borealis</name>
    <dbReference type="NCBI Taxonomy" id="1387353"/>
    <lineage>
        <taxon>Bacteria</taxon>
        <taxon>Pseudomonadati</taxon>
        <taxon>Planctomycetota</taxon>
        <taxon>Planctomycetia</taxon>
        <taxon>Isosphaerales</taxon>
        <taxon>Isosphaeraceae</taxon>
        <taxon>Paludisphaera</taxon>
    </lineage>
</organism>
<name>A0A1U7CZ55_9BACT</name>
<dbReference type="STRING" id="1387353.BSF38_05765"/>
<dbReference type="Pfam" id="PF01764">
    <property type="entry name" value="Lipase_3"/>
    <property type="match status" value="1"/>
</dbReference>
<reference evidence="3" key="1">
    <citation type="submission" date="2016-12" db="EMBL/GenBank/DDBJ databases">
        <title>Comparative genomics of four Isosphaeraceae planctomycetes: a common pool of plasmids and glycoside hydrolase genes.</title>
        <authorList>
            <person name="Ivanova A."/>
        </authorList>
    </citation>
    <scope>NUCLEOTIDE SEQUENCE [LARGE SCALE GENOMIC DNA]</scope>
    <source>
        <strain evidence="3">PX4</strain>
    </source>
</reference>
<feature type="domain" description="Fungal lipase-type" evidence="1">
    <location>
        <begin position="66"/>
        <end position="212"/>
    </location>
</feature>
<dbReference type="InterPro" id="IPR029058">
    <property type="entry name" value="AB_hydrolase_fold"/>
</dbReference>
<dbReference type="EMBL" id="CP019082">
    <property type="protein sequence ID" value="APW64173.1"/>
    <property type="molecule type" value="Genomic_DNA"/>
</dbReference>
<dbReference type="PANTHER" id="PTHR45856:SF24">
    <property type="entry name" value="FUNGAL LIPASE-LIKE DOMAIN-CONTAINING PROTEIN"/>
    <property type="match status" value="1"/>
</dbReference>
<dbReference type="Proteomes" id="UP000186309">
    <property type="component" value="Chromosome"/>
</dbReference>
<dbReference type="KEGG" id="pbor:BSF38_05765"/>
<dbReference type="AlphaFoldDB" id="A0A1U7CZ55"/>
<accession>A0A1U7CZ55</accession>
<dbReference type="Gene3D" id="3.40.50.1820">
    <property type="entry name" value="alpha/beta hydrolase"/>
    <property type="match status" value="1"/>
</dbReference>
<dbReference type="PANTHER" id="PTHR45856">
    <property type="entry name" value="ALPHA/BETA-HYDROLASES SUPERFAMILY PROTEIN"/>
    <property type="match status" value="1"/>
</dbReference>
<evidence type="ECO:0000313" key="3">
    <source>
        <dbReference type="Proteomes" id="UP000186309"/>
    </source>
</evidence>